<dbReference type="SUPFAM" id="SSF52799">
    <property type="entry name" value="(Phosphotyrosine protein) phosphatases II"/>
    <property type="match status" value="1"/>
</dbReference>
<accession>A0A542ZGB7</accession>
<dbReference type="InterPro" id="IPR026893">
    <property type="entry name" value="Tyr/Ser_Pase_IphP-type"/>
</dbReference>
<dbReference type="Pfam" id="PF13350">
    <property type="entry name" value="Y_phosphatase3"/>
    <property type="match status" value="1"/>
</dbReference>
<dbReference type="GO" id="GO:0004721">
    <property type="term" value="F:phosphoprotein phosphatase activity"/>
    <property type="evidence" value="ECO:0007669"/>
    <property type="project" value="InterPro"/>
</dbReference>
<dbReference type="InterPro" id="IPR029021">
    <property type="entry name" value="Prot-tyrosine_phosphatase-like"/>
</dbReference>
<feature type="domain" description="Tyrosine specific protein phosphatases" evidence="1">
    <location>
        <begin position="114"/>
        <end position="151"/>
    </location>
</feature>
<dbReference type="InterPro" id="IPR000387">
    <property type="entry name" value="Tyr_Pase_dom"/>
</dbReference>
<dbReference type="Gene3D" id="3.90.190.10">
    <property type="entry name" value="Protein tyrosine phosphatase superfamily"/>
    <property type="match status" value="1"/>
</dbReference>
<evidence type="ECO:0000313" key="3">
    <source>
        <dbReference type="Proteomes" id="UP000319514"/>
    </source>
</evidence>
<dbReference type="AlphaFoldDB" id="A0A542ZGB7"/>
<proteinExistence type="predicted"/>
<name>A0A542ZGB7_9MICO</name>
<dbReference type="PROSITE" id="PS00383">
    <property type="entry name" value="TYR_PHOSPHATASE_1"/>
    <property type="match status" value="1"/>
</dbReference>
<organism evidence="2 3">
    <name type="scientific">Oryzihumus leptocrescens</name>
    <dbReference type="NCBI Taxonomy" id="297536"/>
    <lineage>
        <taxon>Bacteria</taxon>
        <taxon>Bacillati</taxon>
        <taxon>Actinomycetota</taxon>
        <taxon>Actinomycetes</taxon>
        <taxon>Micrococcales</taxon>
        <taxon>Intrasporangiaceae</taxon>
        <taxon>Oryzihumus</taxon>
    </lineage>
</organism>
<keyword evidence="3" id="KW-1185">Reference proteome</keyword>
<dbReference type="EMBL" id="VFOQ01000001">
    <property type="protein sequence ID" value="TQL59240.1"/>
    <property type="molecule type" value="Genomic_DNA"/>
</dbReference>
<gene>
    <name evidence="2" type="ORF">FB474_0588</name>
</gene>
<dbReference type="InterPro" id="IPR016130">
    <property type="entry name" value="Tyr_Pase_AS"/>
</dbReference>
<evidence type="ECO:0000259" key="1">
    <source>
        <dbReference type="PROSITE" id="PS50056"/>
    </source>
</evidence>
<evidence type="ECO:0000313" key="2">
    <source>
        <dbReference type="EMBL" id="TQL59240.1"/>
    </source>
</evidence>
<protein>
    <submittedName>
        <fullName evidence="2">Tyrosine phosphatase family protein</fullName>
    </submittedName>
</protein>
<sequence length="242" mass="25802">MGVRDLDWSGCVNARDVGGLPVTGGGRVRAGALLCTDTLDRLDARGRAAFADHAVARIVDLRSPREIGAEHPFAGHPAYRLVPWIDEDRDHERDAEAEVDVHVLYRGSLDRNVVRVGEAVRTVAAGLEDGAVVVHCHAGKDRTGLLVGLLLDLVGVPREVVADDYAHSGERLGVEAMIEELAPGSAERADAERAWRTPASAMHGALEHVDRAHGGTRAYLSSCGVPGSVLDRVAELLVEPAQ</sequence>
<dbReference type="PROSITE" id="PS50056">
    <property type="entry name" value="TYR_PHOSPHATASE_2"/>
    <property type="match status" value="1"/>
</dbReference>
<dbReference type="Proteomes" id="UP000319514">
    <property type="component" value="Unassembled WGS sequence"/>
</dbReference>
<comment type="caution">
    <text evidence="2">The sequence shown here is derived from an EMBL/GenBank/DDBJ whole genome shotgun (WGS) entry which is preliminary data.</text>
</comment>
<reference evidence="2 3" key="1">
    <citation type="submission" date="2019-06" db="EMBL/GenBank/DDBJ databases">
        <title>Sequencing the genomes of 1000 actinobacteria strains.</title>
        <authorList>
            <person name="Klenk H.-P."/>
        </authorList>
    </citation>
    <scope>NUCLEOTIDE SEQUENCE [LARGE SCALE GENOMIC DNA]</scope>
    <source>
        <strain evidence="2 3">DSM 18082</strain>
    </source>
</reference>
<dbReference type="RefSeq" id="WP_185746011.1">
    <property type="nucleotide sequence ID" value="NZ_BAAAKX010000009.1"/>
</dbReference>